<evidence type="ECO:0000313" key="1">
    <source>
        <dbReference type="EMBL" id="MFC7344677.1"/>
    </source>
</evidence>
<proteinExistence type="predicted"/>
<sequence>MGTEMSHEELQDLFWIVGAGQTVRHATTRRPGAVYAGQRIQALCDGQMKVPQPTPLGREPLTKSITGKCADCERKAQGRFAETNWDF</sequence>
<dbReference type="RefSeq" id="WP_380672688.1">
    <property type="nucleotide sequence ID" value="NZ_JBHTCJ010000018.1"/>
</dbReference>
<name>A0ABW2LQ51_9PSEU</name>
<gene>
    <name evidence="1" type="ORF">ACFQRI_24990</name>
</gene>
<dbReference type="Proteomes" id="UP001596504">
    <property type="component" value="Unassembled WGS sequence"/>
</dbReference>
<comment type="caution">
    <text evidence="1">The sequence shown here is derived from an EMBL/GenBank/DDBJ whole genome shotgun (WGS) entry which is preliminary data.</text>
</comment>
<protein>
    <submittedName>
        <fullName evidence="1">Uncharacterized protein</fullName>
    </submittedName>
</protein>
<evidence type="ECO:0000313" key="2">
    <source>
        <dbReference type="Proteomes" id="UP001596504"/>
    </source>
</evidence>
<keyword evidence="2" id="KW-1185">Reference proteome</keyword>
<accession>A0ABW2LQ51</accession>
<reference evidence="2" key="1">
    <citation type="journal article" date="2019" name="Int. J. Syst. Evol. Microbiol.">
        <title>The Global Catalogue of Microorganisms (GCM) 10K type strain sequencing project: providing services to taxonomists for standard genome sequencing and annotation.</title>
        <authorList>
            <consortium name="The Broad Institute Genomics Platform"/>
            <consortium name="The Broad Institute Genome Sequencing Center for Infectious Disease"/>
            <person name="Wu L."/>
            <person name="Ma J."/>
        </authorList>
    </citation>
    <scope>NUCLEOTIDE SEQUENCE [LARGE SCALE GENOMIC DNA]</scope>
    <source>
        <strain evidence="2">WLHS5</strain>
    </source>
</reference>
<dbReference type="EMBL" id="JBHTCJ010000018">
    <property type="protein sequence ID" value="MFC7344677.1"/>
    <property type="molecule type" value="Genomic_DNA"/>
</dbReference>
<organism evidence="1 2">
    <name type="scientific">Saccharopolyspora griseoalba</name>
    <dbReference type="NCBI Taxonomy" id="1431848"/>
    <lineage>
        <taxon>Bacteria</taxon>
        <taxon>Bacillati</taxon>
        <taxon>Actinomycetota</taxon>
        <taxon>Actinomycetes</taxon>
        <taxon>Pseudonocardiales</taxon>
        <taxon>Pseudonocardiaceae</taxon>
        <taxon>Saccharopolyspora</taxon>
    </lineage>
</organism>